<dbReference type="PANTHER" id="PTHR14359:SF6">
    <property type="entry name" value="PHOSPHOPANTOTHENOYLCYSTEINE DECARBOXYLASE"/>
    <property type="match status" value="1"/>
</dbReference>
<dbReference type="InterPro" id="IPR003382">
    <property type="entry name" value="Flavoprotein"/>
</dbReference>
<dbReference type="GO" id="GO:0071513">
    <property type="term" value="C:phosphopantothenoylcysteine decarboxylase complex"/>
    <property type="evidence" value="ECO:0007669"/>
    <property type="project" value="TreeGrafter"/>
</dbReference>
<gene>
    <name evidence="4" type="ORF">N656DRAFT_778401</name>
</gene>
<dbReference type="GO" id="GO:0010181">
    <property type="term" value="F:FMN binding"/>
    <property type="evidence" value="ECO:0007669"/>
    <property type="project" value="TreeGrafter"/>
</dbReference>
<evidence type="ECO:0000313" key="4">
    <source>
        <dbReference type="EMBL" id="KAK4113601.1"/>
    </source>
</evidence>
<proteinExistence type="inferred from homology"/>
<organism evidence="4 5">
    <name type="scientific">Canariomyces notabilis</name>
    <dbReference type="NCBI Taxonomy" id="2074819"/>
    <lineage>
        <taxon>Eukaryota</taxon>
        <taxon>Fungi</taxon>
        <taxon>Dikarya</taxon>
        <taxon>Ascomycota</taxon>
        <taxon>Pezizomycotina</taxon>
        <taxon>Sordariomycetes</taxon>
        <taxon>Sordariomycetidae</taxon>
        <taxon>Sordariales</taxon>
        <taxon>Chaetomiaceae</taxon>
        <taxon>Canariomyces</taxon>
    </lineage>
</organism>
<evidence type="ECO:0000259" key="3">
    <source>
        <dbReference type="Pfam" id="PF02441"/>
    </source>
</evidence>
<evidence type="ECO:0000256" key="1">
    <source>
        <dbReference type="ARBA" id="ARBA00022993"/>
    </source>
</evidence>
<dbReference type="EMBL" id="MU853339">
    <property type="protein sequence ID" value="KAK4113601.1"/>
    <property type="molecule type" value="Genomic_DNA"/>
</dbReference>
<evidence type="ECO:0000256" key="2">
    <source>
        <dbReference type="ARBA" id="ARBA00038350"/>
    </source>
</evidence>
<comment type="caution">
    <text evidence="4">The sequence shown here is derived from an EMBL/GenBank/DDBJ whole genome shotgun (WGS) entry which is preliminary data.</text>
</comment>
<protein>
    <submittedName>
        <fullName evidence="4">Flavoprotein</fullName>
    </submittedName>
</protein>
<dbReference type="GO" id="GO:0015937">
    <property type="term" value="P:coenzyme A biosynthetic process"/>
    <property type="evidence" value="ECO:0007669"/>
    <property type="project" value="UniProtKB-KW"/>
</dbReference>
<dbReference type="RefSeq" id="XP_064671171.1">
    <property type="nucleotide sequence ID" value="XM_064815002.1"/>
</dbReference>
<dbReference type="AlphaFoldDB" id="A0AAN6YTH2"/>
<dbReference type="InterPro" id="IPR036551">
    <property type="entry name" value="Flavin_trans-like"/>
</dbReference>
<dbReference type="Gene3D" id="3.40.50.1950">
    <property type="entry name" value="Flavin prenyltransferase-like"/>
    <property type="match status" value="1"/>
</dbReference>
<comment type="similarity">
    <text evidence="2">Belongs to the HFCD (homooligomeric flavin containing Cys decarboxylase) superfamily.</text>
</comment>
<evidence type="ECO:0000313" key="5">
    <source>
        <dbReference type="Proteomes" id="UP001302812"/>
    </source>
</evidence>
<accession>A0AAN6YTH2</accession>
<sequence length="181" mass="19915">MLQPINSEHDSHYLHSQAQAIESLVAARDDGKRHLLLAASGSVATIKIPVIVQALARYEGELSIRIVLTESACQFLNGQSDEQPTVSSLLNLPNVDAVYRDQDEWAQPWRRGASILHIELRRWADMLVVAPLSANTLAKVVNGMADNLLTSVIRAWDTDASIDMKKKIILVAPAMNSVIEP</sequence>
<dbReference type="Proteomes" id="UP001302812">
    <property type="component" value="Unassembled WGS sequence"/>
</dbReference>
<dbReference type="Pfam" id="PF02441">
    <property type="entry name" value="Flavoprotein"/>
    <property type="match status" value="1"/>
</dbReference>
<feature type="domain" description="Flavoprotein" evidence="3">
    <location>
        <begin position="34"/>
        <end position="176"/>
    </location>
</feature>
<reference evidence="4" key="1">
    <citation type="journal article" date="2023" name="Mol. Phylogenet. Evol.">
        <title>Genome-scale phylogeny and comparative genomics of the fungal order Sordariales.</title>
        <authorList>
            <person name="Hensen N."/>
            <person name="Bonometti L."/>
            <person name="Westerberg I."/>
            <person name="Brannstrom I.O."/>
            <person name="Guillou S."/>
            <person name="Cros-Aarteil S."/>
            <person name="Calhoun S."/>
            <person name="Haridas S."/>
            <person name="Kuo A."/>
            <person name="Mondo S."/>
            <person name="Pangilinan J."/>
            <person name="Riley R."/>
            <person name="LaButti K."/>
            <person name="Andreopoulos B."/>
            <person name="Lipzen A."/>
            <person name="Chen C."/>
            <person name="Yan M."/>
            <person name="Daum C."/>
            <person name="Ng V."/>
            <person name="Clum A."/>
            <person name="Steindorff A."/>
            <person name="Ohm R.A."/>
            <person name="Martin F."/>
            <person name="Silar P."/>
            <person name="Natvig D.O."/>
            <person name="Lalanne C."/>
            <person name="Gautier V."/>
            <person name="Ament-Velasquez S.L."/>
            <person name="Kruys A."/>
            <person name="Hutchinson M.I."/>
            <person name="Powell A.J."/>
            <person name="Barry K."/>
            <person name="Miller A.N."/>
            <person name="Grigoriev I.V."/>
            <person name="Debuchy R."/>
            <person name="Gladieux P."/>
            <person name="Hiltunen Thoren M."/>
            <person name="Johannesson H."/>
        </authorList>
    </citation>
    <scope>NUCLEOTIDE SEQUENCE</scope>
    <source>
        <strain evidence="4">CBS 508.74</strain>
    </source>
</reference>
<reference evidence="4" key="2">
    <citation type="submission" date="2023-05" db="EMBL/GenBank/DDBJ databases">
        <authorList>
            <consortium name="Lawrence Berkeley National Laboratory"/>
            <person name="Steindorff A."/>
            <person name="Hensen N."/>
            <person name="Bonometti L."/>
            <person name="Westerberg I."/>
            <person name="Brannstrom I.O."/>
            <person name="Guillou S."/>
            <person name="Cros-Aarteil S."/>
            <person name="Calhoun S."/>
            <person name="Haridas S."/>
            <person name="Kuo A."/>
            <person name="Mondo S."/>
            <person name="Pangilinan J."/>
            <person name="Riley R."/>
            <person name="Labutti K."/>
            <person name="Andreopoulos B."/>
            <person name="Lipzen A."/>
            <person name="Chen C."/>
            <person name="Yanf M."/>
            <person name="Daum C."/>
            <person name="Ng V."/>
            <person name="Clum A."/>
            <person name="Ohm R."/>
            <person name="Martin F."/>
            <person name="Silar P."/>
            <person name="Natvig D."/>
            <person name="Lalanne C."/>
            <person name="Gautier V."/>
            <person name="Ament-Velasquez S.L."/>
            <person name="Kruys A."/>
            <person name="Hutchinson M.I."/>
            <person name="Powell A.J."/>
            <person name="Barry K."/>
            <person name="Miller A.N."/>
            <person name="Grigoriev I.V."/>
            <person name="Debuchy R."/>
            <person name="Gladieux P."/>
            <person name="Thoren M.H."/>
            <person name="Johannesson H."/>
        </authorList>
    </citation>
    <scope>NUCLEOTIDE SEQUENCE</scope>
    <source>
        <strain evidence="4">CBS 508.74</strain>
    </source>
</reference>
<keyword evidence="1" id="KW-0173">Coenzyme A biosynthesis</keyword>
<name>A0AAN6YTH2_9PEZI</name>
<dbReference type="GO" id="GO:0004633">
    <property type="term" value="F:phosphopantothenoylcysteine decarboxylase activity"/>
    <property type="evidence" value="ECO:0007669"/>
    <property type="project" value="TreeGrafter"/>
</dbReference>
<dbReference type="SUPFAM" id="SSF52507">
    <property type="entry name" value="Homo-oligomeric flavin-containing Cys decarboxylases, HFCD"/>
    <property type="match status" value="1"/>
</dbReference>
<keyword evidence="5" id="KW-1185">Reference proteome</keyword>
<dbReference type="PANTHER" id="PTHR14359">
    <property type="entry name" value="HOMO-OLIGOMERIC FLAVIN CONTAINING CYS DECARBOXYLASE FAMILY"/>
    <property type="match status" value="1"/>
</dbReference>
<dbReference type="GeneID" id="89939127"/>